<comment type="caution">
    <text evidence="1">The sequence shown here is derived from an EMBL/GenBank/DDBJ whole genome shotgun (WGS) entry which is preliminary data.</text>
</comment>
<dbReference type="PANTHER" id="PTHR10000">
    <property type="entry name" value="PHOSPHOSERINE PHOSPHATASE"/>
    <property type="match status" value="1"/>
</dbReference>
<dbReference type="Gene3D" id="3.40.50.1000">
    <property type="entry name" value="HAD superfamily/HAD-like"/>
    <property type="match status" value="1"/>
</dbReference>
<dbReference type="PANTHER" id="PTHR10000:SF8">
    <property type="entry name" value="HAD SUPERFAMILY HYDROLASE-LIKE, TYPE 3"/>
    <property type="match status" value="1"/>
</dbReference>
<dbReference type="SFLD" id="SFLDG01140">
    <property type="entry name" value="C2.B:_Phosphomannomutase_and_P"/>
    <property type="match status" value="1"/>
</dbReference>
<dbReference type="SFLD" id="SFLDS00003">
    <property type="entry name" value="Haloacid_Dehalogenase"/>
    <property type="match status" value="1"/>
</dbReference>
<dbReference type="Gene3D" id="3.30.1240.10">
    <property type="match status" value="1"/>
</dbReference>
<evidence type="ECO:0000313" key="2">
    <source>
        <dbReference type="Proteomes" id="UP000654993"/>
    </source>
</evidence>
<dbReference type="InterPro" id="IPR023214">
    <property type="entry name" value="HAD_sf"/>
</dbReference>
<dbReference type="CDD" id="cd07516">
    <property type="entry name" value="HAD_Pase"/>
    <property type="match status" value="1"/>
</dbReference>
<dbReference type="GO" id="GO:0000287">
    <property type="term" value="F:magnesium ion binding"/>
    <property type="evidence" value="ECO:0007669"/>
    <property type="project" value="TreeGrafter"/>
</dbReference>
<dbReference type="InterPro" id="IPR000150">
    <property type="entry name" value="Cof"/>
</dbReference>
<dbReference type="InterPro" id="IPR006379">
    <property type="entry name" value="HAD-SF_hydro_IIB"/>
</dbReference>
<dbReference type="EMBL" id="BMAQ01000015">
    <property type="protein sequence ID" value="GFR38337.1"/>
    <property type="molecule type" value="Genomic_DNA"/>
</dbReference>
<dbReference type="InterPro" id="IPR036412">
    <property type="entry name" value="HAD-like_sf"/>
</dbReference>
<dbReference type="NCBIfam" id="TIGR01484">
    <property type="entry name" value="HAD-SF-IIB"/>
    <property type="match status" value="1"/>
</dbReference>
<reference evidence="1" key="1">
    <citation type="submission" date="2020-08" db="EMBL/GenBank/DDBJ databases">
        <authorList>
            <person name="Uke A."/>
            <person name="Chhe C."/>
            <person name="Baramee S."/>
            <person name="Kosugi A."/>
        </authorList>
    </citation>
    <scope>NUCLEOTIDE SEQUENCE</scope>
    <source>
        <strain evidence="1">DA-C8</strain>
    </source>
</reference>
<dbReference type="GO" id="GO:0005829">
    <property type="term" value="C:cytosol"/>
    <property type="evidence" value="ECO:0007669"/>
    <property type="project" value="TreeGrafter"/>
</dbReference>
<proteinExistence type="predicted"/>
<dbReference type="GO" id="GO:0016791">
    <property type="term" value="F:phosphatase activity"/>
    <property type="evidence" value="ECO:0007669"/>
    <property type="project" value="UniProtKB-ARBA"/>
</dbReference>
<gene>
    <name evidence="1" type="ORF">PRECH8_16330</name>
</gene>
<name>A0A916QH81_9BACL</name>
<dbReference type="RefSeq" id="WP_200966589.1">
    <property type="nucleotide sequence ID" value="NZ_BMAQ01000015.1"/>
</dbReference>
<reference evidence="1" key="2">
    <citation type="journal article" date="2021" name="Data Brief">
        <title>Draft genome sequence data of the facultative, thermophilic, xylanolytic bacterium Paenibacillus sp. strain DA-C8.</title>
        <authorList>
            <person name="Chhe C."/>
            <person name="Uke A."/>
            <person name="Baramee S."/>
            <person name="Ungkulpasvich U."/>
            <person name="Tachaapaikoon C."/>
            <person name="Pason P."/>
            <person name="Waeonukul R."/>
            <person name="Ratanakhanokchai K."/>
            <person name="Kosugi A."/>
        </authorList>
    </citation>
    <scope>NUCLEOTIDE SEQUENCE</scope>
    <source>
        <strain evidence="1">DA-C8</strain>
    </source>
</reference>
<keyword evidence="2" id="KW-1185">Reference proteome</keyword>
<evidence type="ECO:0000313" key="1">
    <source>
        <dbReference type="EMBL" id="GFR38337.1"/>
    </source>
</evidence>
<protein>
    <submittedName>
        <fullName evidence="1">Sugar phosphate phosphatase</fullName>
    </submittedName>
</protein>
<dbReference type="Proteomes" id="UP000654993">
    <property type="component" value="Unassembled WGS sequence"/>
</dbReference>
<dbReference type="AlphaFoldDB" id="A0A916QH81"/>
<organism evidence="1 2">
    <name type="scientific">Insulibacter thermoxylanivorax</name>
    <dbReference type="NCBI Taxonomy" id="2749268"/>
    <lineage>
        <taxon>Bacteria</taxon>
        <taxon>Bacillati</taxon>
        <taxon>Bacillota</taxon>
        <taxon>Bacilli</taxon>
        <taxon>Bacillales</taxon>
        <taxon>Paenibacillaceae</taxon>
        <taxon>Insulibacter</taxon>
    </lineage>
</organism>
<dbReference type="SUPFAM" id="SSF56784">
    <property type="entry name" value="HAD-like"/>
    <property type="match status" value="1"/>
</dbReference>
<dbReference type="NCBIfam" id="TIGR00099">
    <property type="entry name" value="Cof-subfamily"/>
    <property type="match status" value="1"/>
</dbReference>
<accession>A0A916QH81</accession>
<dbReference type="Pfam" id="PF08282">
    <property type="entry name" value="Hydrolase_3"/>
    <property type="match status" value="1"/>
</dbReference>
<sequence length="262" mass="29854">MTIKLIALDIDGTLLDDEHRIGEKNLRTIRRVADQGVKVVLCTGRGAMSARPVMEELALEGVMITHNGASILDTKDNILYEDTFQITELVELIAYCRERGIHYDINTSLDMIVDRMSDEARKMYEAYLADPQMVEDVLQVTSPLVKFCMFGDKPVMDQVERDWPQREQKFRFIRSGDYFVDVMKPQVTKGRALQRLAEIWQIERTEILAMGNFFNDIEMLEFAGIGVAVANSPDPVKEAADEITVSNNEDAVHVVLSRYFPE</sequence>